<feature type="domain" description="Major facilitator superfamily (MFS) profile" evidence="7">
    <location>
        <begin position="1"/>
        <end position="378"/>
    </location>
</feature>
<feature type="transmembrane region" description="Helical" evidence="6">
    <location>
        <begin position="201"/>
        <end position="223"/>
    </location>
</feature>
<feature type="transmembrane region" description="Helical" evidence="6">
    <location>
        <begin position="132"/>
        <end position="151"/>
    </location>
</feature>
<feature type="transmembrane region" description="Helical" evidence="6">
    <location>
        <begin position="235"/>
        <end position="256"/>
    </location>
</feature>
<comment type="subcellular location">
    <subcellularLocation>
        <location evidence="1">Cell membrane</location>
        <topology evidence="1">Multi-pass membrane protein</topology>
    </subcellularLocation>
</comment>
<gene>
    <name evidence="8" type="ORF">G3A45_05715</name>
</gene>
<dbReference type="GO" id="GO:0022857">
    <property type="term" value="F:transmembrane transporter activity"/>
    <property type="evidence" value="ECO:0007669"/>
    <property type="project" value="InterPro"/>
</dbReference>
<dbReference type="KEGG" id="cazo:G3A45_05715"/>
<dbReference type="InterPro" id="IPR011701">
    <property type="entry name" value="MFS"/>
</dbReference>
<feature type="transmembrane region" description="Helical" evidence="6">
    <location>
        <begin position="268"/>
        <end position="285"/>
    </location>
</feature>
<proteinExistence type="predicted"/>
<name>A0A6P1YC07_9FIRM</name>
<keyword evidence="3 6" id="KW-0812">Transmembrane</keyword>
<dbReference type="SUPFAM" id="SSF103473">
    <property type="entry name" value="MFS general substrate transporter"/>
    <property type="match status" value="1"/>
</dbReference>
<feature type="transmembrane region" description="Helical" evidence="6">
    <location>
        <begin position="70"/>
        <end position="88"/>
    </location>
</feature>
<keyword evidence="4 6" id="KW-1133">Transmembrane helix</keyword>
<protein>
    <submittedName>
        <fullName evidence="8">MFS transporter</fullName>
    </submittedName>
</protein>
<sequence>MREKKNIYLMYLIIFLQGFVFYGPIATIYRRARGLSLYEIFILSSISLILMIVFEIPWGWFADRYGYKRTLILSNFMFFLSKIVFYFADSFLLFLIETLLMSISISGISGCDIALIYSSINKEDGEKIIGRYNAAGTAGFFIASFLSTIVIAKSIDYAALLTIIPYGLAVFLTLFIKDANDYSQEKLTLKKSFKNVLNKKWMLVFVIAIAFVQEVQHMITVFLNQPQYLKSGINLKYFGILMAIMQTISMVSVKAYKLTQKLGREKSLKMLFLIIGICSFVLSYINSPILSVLLIATVTGSFALIHPIAVNIENQSIVTNDRATILSIYAMINNVIAAFINIIVGKATDVSIEFAFKTSSIIVFLGFITLIVFFSNYNVISSGNEDINGEINF</sequence>
<keyword evidence="5 6" id="KW-0472">Membrane</keyword>
<feature type="transmembrane region" description="Helical" evidence="6">
    <location>
        <begin position="324"/>
        <end position="344"/>
    </location>
</feature>
<evidence type="ECO:0000313" key="8">
    <source>
        <dbReference type="EMBL" id="QIB26839.1"/>
    </source>
</evidence>
<dbReference type="Gene3D" id="1.20.1250.20">
    <property type="entry name" value="MFS general substrate transporter like domains"/>
    <property type="match status" value="1"/>
</dbReference>
<dbReference type="PROSITE" id="PS50850">
    <property type="entry name" value="MFS"/>
    <property type="match status" value="1"/>
</dbReference>
<dbReference type="AlphaFoldDB" id="A0A6P1YC07"/>
<feature type="transmembrane region" description="Helical" evidence="6">
    <location>
        <begin position="157"/>
        <end position="176"/>
    </location>
</feature>
<feature type="transmembrane region" description="Helical" evidence="6">
    <location>
        <begin position="291"/>
        <end position="312"/>
    </location>
</feature>
<dbReference type="InterPro" id="IPR053160">
    <property type="entry name" value="MFS_DHA3_Transporter"/>
</dbReference>
<feature type="transmembrane region" description="Helical" evidence="6">
    <location>
        <begin position="35"/>
        <end position="58"/>
    </location>
</feature>
<evidence type="ECO:0000256" key="5">
    <source>
        <dbReference type="ARBA" id="ARBA00023136"/>
    </source>
</evidence>
<dbReference type="PANTHER" id="PTHR23530">
    <property type="entry name" value="TRANSPORT PROTEIN-RELATED"/>
    <property type="match status" value="1"/>
</dbReference>
<feature type="transmembrane region" description="Helical" evidence="6">
    <location>
        <begin position="7"/>
        <end position="29"/>
    </location>
</feature>
<keyword evidence="2" id="KW-0813">Transport</keyword>
<dbReference type="RefSeq" id="WP_163234803.1">
    <property type="nucleotide sequence ID" value="NZ_CP048617.1"/>
</dbReference>
<feature type="transmembrane region" description="Helical" evidence="6">
    <location>
        <begin position="356"/>
        <end position="374"/>
    </location>
</feature>
<dbReference type="Pfam" id="PF07690">
    <property type="entry name" value="MFS_1"/>
    <property type="match status" value="1"/>
</dbReference>
<evidence type="ECO:0000256" key="6">
    <source>
        <dbReference type="SAM" id="Phobius"/>
    </source>
</evidence>
<evidence type="ECO:0000256" key="1">
    <source>
        <dbReference type="ARBA" id="ARBA00004651"/>
    </source>
</evidence>
<evidence type="ECO:0000256" key="4">
    <source>
        <dbReference type="ARBA" id="ARBA00022989"/>
    </source>
</evidence>
<dbReference type="InterPro" id="IPR020846">
    <property type="entry name" value="MFS_dom"/>
</dbReference>
<dbReference type="PANTHER" id="PTHR23530:SF1">
    <property type="entry name" value="PERMEASE, MAJOR FACILITATOR SUPERFAMILY-RELATED"/>
    <property type="match status" value="1"/>
</dbReference>
<dbReference type="GO" id="GO:0005886">
    <property type="term" value="C:plasma membrane"/>
    <property type="evidence" value="ECO:0007669"/>
    <property type="project" value="UniProtKB-SubCell"/>
</dbReference>
<dbReference type="InterPro" id="IPR036259">
    <property type="entry name" value="MFS_trans_sf"/>
</dbReference>
<evidence type="ECO:0000259" key="7">
    <source>
        <dbReference type="PROSITE" id="PS50850"/>
    </source>
</evidence>
<reference evidence="8 9" key="1">
    <citation type="submission" date="2020-02" db="EMBL/GenBank/DDBJ databases">
        <title>Thermophilic hydrogen producing bacteria, Caloranaerobacter azorensis.</title>
        <authorList>
            <person name="Baek K."/>
        </authorList>
    </citation>
    <scope>NUCLEOTIDE SEQUENCE [LARGE SCALE GENOMIC DNA]</scope>
    <source>
        <strain evidence="8 9">T3-1</strain>
    </source>
</reference>
<evidence type="ECO:0000256" key="2">
    <source>
        <dbReference type="ARBA" id="ARBA00022448"/>
    </source>
</evidence>
<accession>A0A6P1YC07</accession>
<organism evidence="8 9">
    <name type="scientific">Caloranaerobacter azorensis</name>
    <dbReference type="NCBI Taxonomy" id="116090"/>
    <lineage>
        <taxon>Bacteria</taxon>
        <taxon>Bacillati</taxon>
        <taxon>Bacillota</taxon>
        <taxon>Tissierellia</taxon>
        <taxon>Tissierellales</taxon>
        <taxon>Thermohalobacteraceae</taxon>
        <taxon>Caloranaerobacter</taxon>
    </lineage>
</organism>
<feature type="transmembrane region" description="Helical" evidence="6">
    <location>
        <begin position="94"/>
        <end position="120"/>
    </location>
</feature>
<evidence type="ECO:0000313" key="9">
    <source>
        <dbReference type="Proteomes" id="UP000464452"/>
    </source>
</evidence>
<evidence type="ECO:0000256" key="3">
    <source>
        <dbReference type="ARBA" id="ARBA00022692"/>
    </source>
</evidence>
<dbReference type="CDD" id="cd06174">
    <property type="entry name" value="MFS"/>
    <property type="match status" value="1"/>
</dbReference>
<dbReference type="EMBL" id="CP048617">
    <property type="protein sequence ID" value="QIB26839.1"/>
    <property type="molecule type" value="Genomic_DNA"/>
</dbReference>
<dbReference type="Proteomes" id="UP000464452">
    <property type="component" value="Chromosome"/>
</dbReference>